<dbReference type="GO" id="GO:0016787">
    <property type="term" value="F:hydrolase activity"/>
    <property type="evidence" value="ECO:0007669"/>
    <property type="project" value="InterPro"/>
</dbReference>
<proteinExistence type="predicted"/>
<keyword evidence="1" id="KW-0732">Signal</keyword>
<keyword evidence="3" id="KW-0969">Cilium</keyword>
<sequence>MKQRITLLAIFTAVSLVAFAQWSPQQTEWYYPKPDKVTPGSQIGQAPSDAIILFDGKDFSKWESDKGGDTPWKIENGLMVVKPGTGAIRTKEFFGDCQLHVEFRSPAPQNHNGQNRGNSGIFLQSKYEVQVLDGDNNETYVNGMVGSIYKQQAPLVNAYTKNGEWQVYDIIWKAPVFGTGGKLESPGMITVMLNGIVVQNNYILKGTTEYIGMPKYEAHGRLPLMLQDHGTEVAFRNIWIRNL</sequence>
<accession>A0A840CV49</accession>
<name>A0A840CV49_9BACT</name>
<dbReference type="Gene3D" id="2.60.120.560">
    <property type="entry name" value="Exo-inulinase, domain 1"/>
    <property type="match status" value="1"/>
</dbReference>
<evidence type="ECO:0000313" key="3">
    <source>
        <dbReference type="EMBL" id="MBB4036352.1"/>
    </source>
</evidence>
<comment type="caution">
    <text evidence="3">The sequence shown here is derived from an EMBL/GenBank/DDBJ whole genome shotgun (WGS) entry which is preliminary data.</text>
</comment>
<reference evidence="3 4" key="1">
    <citation type="submission" date="2020-08" db="EMBL/GenBank/DDBJ databases">
        <title>Genomic Encyclopedia of Type Strains, Phase IV (KMG-IV): sequencing the most valuable type-strain genomes for metagenomic binning, comparative biology and taxonomic classification.</title>
        <authorList>
            <person name="Goeker M."/>
        </authorList>
    </citation>
    <scope>NUCLEOTIDE SEQUENCE [LARGE SCALE GENOMIC DNA]</scope>
    <source>
        <strain evidence="3 4">DSM 104969</strain>
    </source>
</reference>
<organism evidence="3 4">
    <name type="scientific">Dysgonomonas hofstadii</name>
    <dbReference type="NCBI Taxonomy" id="637886"/>
    <lineage>
        <taxon>Bacteria</taxon>
        <taxon>Pseudomonadati</taxon>
        <taxon>Bacteroidota</taxon>
        <taxon>Bacteroidia</taxon>
        <taxon>Bacteroidales</taxon>
        <taxon>Dysgonomonadaceae</taxon>
        <taxon>Dysgonomonas</taxon>
    </lineage>
</organism>
<keyword evidence="3" id="KW-0282">Flagellum</keyword>
<dbReference type="RefSeq" id="WP_183307254.1">
    <property type="nucleotide sequence ID" value="NZ_JACIEP010000007.1"/>
</dbReference>
<dbReference type="EMBL" id="JACIEP010000007">
    <property type="protein sequence ID" value="MBB4036352.1"/>
    <property type="molecule type" value="Genomic_DNA"/>
</dbReference>
<dbReference type="Proteomes" id="UP000555103">
    <property type="component" value="Unassembled WGS sequence"/>
</dbReference>
<evidence type="ECO:0000259" key="2">
    <source>
        <dbReference type="Pfam" id="PF06439"/>
    </source>
</evidence>
<evidence type="ECO:0000313" key="4">
    <source>
        <dbReference type="Proteomes" id="UP000555103"/>
    </source>
</evidence>
<keyword evidence="4" id="KW-1185">Reference proteome</keyword>
<dbReference type="InterPro" id="IPR010496">
    <property type="entry name" value="AL/BT2_dom"/>
</dbReference>
<feature type="domain" description="3-keto-alpha-glucoside-1,2-lyase/3-keto-2-hydroxy-glucal hydratase" evidence="2">
    <location>
        <begin position="50"/>
        <end position="241"/>
    </location>
</feature>
<dbReference type="AlphaFoldDB" id="A0A840CV49"/>
<evidence type="ECO:0000256" key="1">
    <source>
        <dbReference type="SAM" id="SignalP"/>
    </source>
</evidence>
<protein>
    <submittedName>
        <fullName evidence="3">Archaellum component FlaF (FlaF/FlaG flagellin family)</fullName>
    </submittedName>
</protein>
<feature type="signal peptide" evidence="1">
    <location>
        <begin position="1"/>
        <end position="20"/>
    </location>
</feature>
<feature type="chain" id="PRO_5032536731" evidence="1">
    <location>
        <begin position="21"/>
        <end position="243"/>
    </location>
</feature>
<dbReference type="Pfam" id="PF06439">
    <property type="entry name" value="3keto-disac_hyd"/>
    <property type="match status" value="1"/>
</dbReference>
<keyword evidence="3" id="KW-0966">Cell projection</keyword>
<gene>
    <name evidence="3" type="ORF">GGR21_002254</name>
</gene>